<reference evidence="2" key="1">
    <citation type="submission" date="2017-09" db="EMBL/GenBank/DDBJ databases">
        <title>Depth-based differentiation of microbial function through sediment-hosted aquifers and enrichment of novel symbionts in the deep terrestrial subsurface.</title>
        <authorList>
            <person name="Probst A.J."/>
            <person name="Ladd B."/>
            <person name="Jarett J.K."/>
            <person name="Geller-Mcgrath D.E."/>
            <person name="Sieber C.M.K."/>
            <person name="Emerson J.B."/>
            <person name="Anantharaman K."/>
            <person name="Thomas B.C."/>
            <person name="Malmstrom R."/>
            <person name="Stieglmeier M."/>
            <person name="Klingl A."/>
            <person name="Woyke T."/>
            <person name="Ryan C.M."/>
            <person name="Banfield J.F."/>
        </authorList>
    </citation>
    <scope>NUCLEOTIDE SEQUENCE [LARGE SCALE GENOMIC DNA]</scope>
</reference>
<dbReference type="GO" id="GO:0005829">
    <property type="term" value="C:cytosol"/>
    <property type="evidence" value="ECO:0007669"/>
    <property type="project" value="TreeGrafter"/>
</dbReference>
<dbReference type="EMBL" id="PFAT01000003">
    <property type="protein sequence ID" value="PIR92708.1"/>
    <property type="molecule type" value="Genomic_DNA"/>
</dbReference>
<evidence type="ECO:0000313" key="2">
    <source>
        <dbReference type="Proteomes" id="UP000228510"/>
    </source>
</evidence>
<dbReference type="InterPro" id="IPR052341">
    <property type="entry name" value="LOG_family_nucleotidases"/>
</dbReference>
<name>A0A2H0V0W8_9BACT</name>
<dbReference type="Proteomes" id="UP000228510">
    <property type="component" value="Unassembled WGS sequence"/>
</dbReference>
<gene>
    <name evidence="1" type="ORF">COU01_00345</name>
</gene>
<comment type="caution">
    <text evidence="1">The sequence shown here is derived from an EMBL/GenBank/DDBJ whole genome shotgun (WGS) entry which is preliminary data.</text>
</comment>
<protein>
    <recommendedName>
        <fullName evidence="3">TIGR00725 family protein</fullName>
    </recommendedName>
</protein>
<dbReference type="PANTHER" id="PTHR43393:SF3">
    <property type="entry name" value="LYSINE DECARBOXYLASE-LIKE PROTEIN"/>
    <property type="match status" value="1"/>
</dbReference>
<evidence type="ECO:0000313" key="1">
    <source>
        <dbReference type="EMBL" id="PIR92708.1"/>
    </source>
</evidence>
<dbReference type="Pfam" id="PF18306">
    <property type="entry name" value="LDcluster4"/>
    <property type="match status" value="1"/>
</dbReference>
<dbReference type="AlphaFoldDB" id="A0A2H0V0W8"/>
<accession>A0A2H0V0W8</accession>
<dbReference type="PANTHER" id="PTHR43393">
    <property type="entry name" value="CYTOKININ RIBOSIDE 5'-MONOPHOSPHATE PHOSPHORIBOHYDROLASE"/>
    <property type="match status" value="1"/>
</dbReference>
<organism evidence="1 2">
    <name type="scientific">Candidatus Falkowbacteria bacterium CG10_big_fil_rev_8_21_14_0_10_44_15</name>
    <dbReference type="NCBI Taxonomy" id="1974569"/>
    <lineage>
        <taxon>Bacteria</taxon>
        <taxon>Candidatus Falkowiibacteriota</taxon>
    </lineage>
</organism>
<evidence type="ECO:0008006" key="3">
    <source>
        <dbReference type="Google" id="ProtNLM"/>
    </source>
</evidence>
<sequence>MKKKIKQSIFGNVKRRYQIGVMGSMADLRYSKRIESMAEAVGRAVAQNNCIMIYGAEKDSDSLSTAALRGAKQAGGLTVGVTYGKGKTIWDKRGDTDVIICSGLERGGGREFVLVNSCDGIIAISGGSGTMNEMLVAYQLNIPIVVLKGTGGWADAMADKYFDNRKRMKAIPARTAAEAVEKIITLVKEYEQK</sequence>
<dbReference type="Gene3D" id="3.40.50.450">
    <property type="match status" value="1"/>
</dbReference>
<dbReference type="InterPro" id="IPR041164">
    <property type="entry name" value="LDcluster4"/>
</dbReference>
<dbReference type="SUPFAM" id="SSF102405">
    <property type="entry name" value="MCP/YpsA-like"/>
    <property type="match status" value="1"/>
</dbReference>
<proteinExistence type="predicted"/>